<comment type="function">
    <text evidence="4">Has an important function as a repair enzyme for proteins that have been inactivated by oxidation. Catalyzes the reversible oxidation-reduction of methionine sulfoxide in proteins to methionine.</text>
</comment>
<evidence type="ECO:0000259" key="5">
    <source>
        <dbReference type="Pfam" id="PF01625"/>
    </source>
</evidence>
<comment type="catalytic activity">
    <reaction evidence="2 4">
        <text>L-methionyl-[protein] + [thioredoxin]-disulfide + H2O = L-methionyl-(S)-S-oxide-[protein] + [thioredoxin]-dithiol</text>
        <dbReference type="Rhea" id="RHEA:14217"/>
        <dbReference type="Rhea" id="RHEA-COMP:10698"/>
        <dbReference type="Rhea" id="RHEA-COMP:10700"/>
        <dbReference type="Rhea" id="RHEA-COMP:12313"/>
        <dbReference type="Rhea" id="RHEA-COMP:12315"/>
        <dbReference type="ChEBI" id="CHEBI:15377"/>
        <dbReference type="ChEBI" id="CHEBI:16044"/>
        <dbReference type="ChEBI" id="CHEBI:29950"/>
        <dbReference type="ChEBI" id="CHEBI:44120"/>
        <dbReference type="ChEBI" id="CHEBI:50058"/>
        <dbReference type="EC" id="1.8.4.11"/>
    </reaction>
</comment>
<evidence type="ECO:0000313" key="6">
    <source>
        <dbReference type="EMBL" id="SFF55410.1"/>
    </source>
</evidence>
<sequence length="158" mass="18508">MKKIVFGGGCFWGVEKVFSMITGVLNTEVGYANGKTENPTYEEVCNNDTDFVEVCYVTYDEEKISLENLLEKFWSIIDPTSVDRQGMDSGRQYRSGIYYIDEEDFDTLKKSKENTQKRYLMPIATEIEKLKNYYKAEEYHQGYLRKNPDGYCHIKFDD</sequence>
<dbReference type="PANTHER" id="PTHR42799">
    <property type="entry name" value="MITOCHONDRIAL PEPTIDE METHIONINE SULFOXIDE REDUCTASE"/>
    <property type="match status" value="1"/>
</dbReference>
<comment type="catalytic activity">
    <reaction evidence="3 4">
        <text>[thioredoxin]-disulfide + L-methionine + H2O = L-methionine (S)-S-oxide + [thioredoxin]-dithiol</text>
        <dbReference type="Rhea" id="RHEA:19993"/>
        <dbReference type="Rhea" id="RHEA-COMP:10698"/>
        <dbReference type="Rhea" id="RHEA-COMP:10700"/>
        <dbReference type="ChEBI" id="CHEBI:15377"/>
        <dbReference type="ChEBI" id="CHEBI:29950"/>
        <dbReference type="ChEBI" id="CHEBI:50058"/>
        <dbReference type="ChEBI" id="CHEBI:57844"/>
        <dbReference type="ChEBI" id="CHEBI:58772"/>
        <dbReference type="EC" id="1.8.4.11"/>
    </reaction>
</comment>
<dbReference type="STRING" id="1529.SAMN04487885_102197"/>
<dbReference type="GO" id="GO:0033744">
    <property type="term" value="F:L-methionine:thioredoxin-disulfide S-oxidoreductase activity"/>
    <property type="evidence" value="ECO:0007669"/>
    <property type="project" value="RHEA"/>
</dbReference>
<dbReference type="eggNOG" id="COG0225">
    <property type="taxonomic scope" value="Bacteria"/>
</dbReference>
<feature type="active site" evidence="4">
    <location>
        <position position="10"/>
    </location>
</feature>
<evidence type="ECO:0000313" key="7">
    <source>
        <dbReference type="Proteomes" id="UP000182135"/>
    </source>
</evidence>
<proteinExistence type="inferred from homology"/>
<feature type="domain" description="Peptide methionine sulphoxide reductase MsrA" evidence="5">
    <location>
        <begin position="3"/>
        <end position="153"/>
    </location>
</feature>
<dbReference type="InterPro" id="IPR050162">
    <property type="entry name" value="MsrA_MetSO_reductase"/>
</dbReference>
<dbReference type="RefSeq" id="WP_027639035.1">
    <property type="nucleotide sequence ID" value="NZ_BAAACD010000024.1"/>
</dbReference>
<dbReference type="HAMAP" id="MF_01401">
    <property type="entry name" value="MsrA"/>
    <property type="match status" value="1"/>
</dbReference>
<dbReference type="GO" id="GO:0008113">
    <property type="term" value="F:peptide-methionine (S)-S-oxide reductase activity"/>
    <property type="evidence" value="ECO:0007669"/>
    <property type="project" value="UniProtKB-UniRule"/>
</dbReference>
<dbReference type="PANTHER" id="PTHR42799:SF2">
    <property type="entry name" value="MITOCHONDRIAL PEPTIDE METHIONINE SULFOXIDE REDUCTASE"/>
    <property type="match status" value="1"/>
</dbReference>
<dbReference type="EC" id="1.8.4.11" evidence="4"/>
<keyword evidence="1 4" id="KW-0560">Oxidoreductase</keyword>
<dbReference type="OrthoDB" id="4174719at2"/>
<organism evidence="6 7">
    <name type="scientific">Clostridium cadaveris</name>
    <dbReference type="NCBI Taxonomy" id="1529"/>
    <lineage>
        <taxon>Bacteria</taxon>
        <taxon>Bacillati</taxon>
        <taxon>Bacillota</taxon>
        <taxon>Clostridia</taxon>
        <taxon>Eubacteriales</taxon>
        <taxon>Clostridiaceae</taxon>
        <taxon>Clostridium</taxon>
    </lineage>
</organism>
<dbReference type="NCBIfam" id="TIGR00401">
    <property type="entry name" value="msrA"/>
    <property type="match status" value="1"/>
</dbReference>
<dbReference type="GeneID" id="90544255"/>
<dbReference type="EMBL" id="FOOE01000002">
    <property type="protein sequence ID" value="SFF55410.1"/>
    <property type="molecule type" value="Genomic_DNA"/>
</dbReference>
<keyword evidence="7" id="KW-1185">Reference proteome</keyword>
<dbReference type="InterPro" id="IPR002569">
    <property type="entry name" value="Met_Sox_Rdtase_MsrA_dom"/>
</dbReference>
<name>A0A1I2JNA2_9CLOT</name>
<dbReference type="InterPro" id="IPR036509">
    <property type="entry name" value="Met_Sox_Rdtase_MsrA_sf"/>
</dbReference>
<evidence type="ECO:0000256" key="4">
    <source>
        <dbReference type="HAMAP-Rule" id="MF_01401"/>
    </source>
</evidence>
<dbReference type="GO" id="GO:0005737">
    <property type="term" value="C:cytoplasm"/>
    <property type="evidence" value="ECO:0007669"/>
    <property type="project" value="TreeGrafter"/>
</dbReference>
<gene>
    <name evidence="4" type="primary">msrA</name>
    <name evidence="6" type="ORF">SAMN04487885_102197</name>
</gene>
<dbReference type="Proteomes" id="UP000182135">
    <property type="component" value="Unassembled WGS sequence"/>
</dbReference>
<dbReference type="GO" id="GO:0034599">
    <property type="term" value="P:cellular response to oxidative stress"/>
    <property type="evidence" value="ECO:0007669"/>
    <property type="project" value="TreeGrafter"/>
</dbReference>
<evidence type="ECO:0000256" key="3">
    <source>
        <dbReference type="ARBA" id="ARBA00048782"/>
    </source>
</evidence>
<dbReference type="Gene3D" id="3.30.1060.10">
    <property type="entry name" value="Peptide methionine sulphoxide reductase MsrA"/>
    <property type="match status" value="1"/>
</dbReference>
<evidence type="ECO:0000256" key="2">
    <source>
        <dbReference type="ARBA" id="ARBA00047806"/>
    </source>
</evidence>
<accession>A0A1I2JNA2</accession>
<dbReference type="Pfam" id="PF01625">
    <property type="entry name" value="PMSR"/>
    <property type="match status" value="1"/>
</dbReference>
<dbReference type="AlphaFoldDB" id="A0A1I2JNA2"/>
<protein>
    <recommendedName>
        <fullName evidence="4">Peptide methionine sulfoxide reductase MsrA</fullName>
        <shortName evidence="4">Protein-methionine-S-oxide reductase</shortName>
        <ecNumber evidence="4">1.8.4.11</ecNumber>
    </recommendedName>
    <alternativeName>
        <fullName evidence="4">Peptide-methionine (S)-S-oxide reductase</fullName>
        <shortName evidence="4">Peptide Met(O) reductase</shortName>
    </alternativeName>
</protein>
<comment type="similarity">
    <text evidence="4">Belongs to the MsrA Met sulfoxide reductase family.</text>
</comment>
<dbReference type="SUPFAM" id="SSF55068">
    <property type="entry name" value="Peptide methionine sulfoxide reductase"/>
    <property type="match status" value="1"/>
</dbReference>
<reference evidence="6 7" key="1">
    <citation type="submission" date="2016-10" db="EMBL/GenBank/DDBJ databases">
        <authorList>
            <person name="de Groot N.N."/>
        </authorList>
    </citation>
    <scope>NUCLEOTIDE SEQUENCE [LARGE SCALE GENOMIC DNA]</scope>
    <source>
        <strain evidence="6 7">NLAE-zl-G419</strain>
    </source>
</reference>
<evidence type="ECO:0000256" key="1">
    <source>
        <dbReference type="ARBA" id="ARBA00023002"/>
    </source>
</evidence>